<feature type="compositionally biased region" description="Basic residues" evidence="1">
    <location>
        <begin position="1"/>
        <end position="11"/>
    </location>
</feature>
<dbReference type="EMBL" id="MKZO01000047">
    <property type="protein sequence ID" value="OLS60305.1"/>
    <property type="molecule type" value="Genomic_DNA"/>
</dbReference>
<reference evidence="2 3" key="1">
    <citation type="submission" date="2016-10" db="EMBL/GenBank/DDBJ databases">
        <title>Genome Sequence of Pseudomonas putida GM4FR.</title>
        <authorList>
            <person name="Poehlein A."/>
            <person name="Wemheuer F."/>
            <person name="Hollensteiner J."/>
            <person name="Wemheuer B."/>
        </authorList>
    </citation>
    <scope>NUCLEOTIDE SEQUENCE [LARGE SCALE GENOMIC DNA]</scope>
    <source>
        <strain evidence="2 3">GM4FR</strain>
    </source>
</reference>
<evidence type="ECO:0000313" key="2">
    <source>
        <dbReference type="EMBL" id="OLS60305.1"/>
    </source>
</evidence>
<evidence type="ECO:0000313" key="3">
    <source>
        <dbReference type="Proteomes" id="UP000186736"/>
    </source>
</evidence>
<gene>
    <name evidence="2" type="ORF">PSEMO_47160</name>
</gene>
<sequence length="121" mass="14089">MGLLLQHRHQHAGLEKAGRHRGMHLPDPQPRHQHPHQPERPGGIRPRPAQPVVLHHNRYARERYREYLEGYEAACLEFRQARGMSEKSWQEAVLASTTSLEYMGGREHLREMVTARGFTLD</sequence>
<evidence type="ECO:0000256" key="1">
    <source>
        <dbReference type="SAM" id="MobiDB-lite"/>
    </source>
</evidence>
<dbReference type="Proteomes" id="UP000186736">
    <property type="component" value="Unassembled WGS sequence"/>
</dbReference>
<feature type="region of interest" description="Disordered" evidence="1">
    <location>
        <begin position="1"/>
        <end position="53"/>
    </location>
</feature>
<proteinExistence type="predicted"/>
<dbReference type="RefSeq" id="WP_178392044.1">
    <property type="nucleotide sequence ID" value="NZ_MKZO01000047.1"/>
</dbReference>
<organism evidence="2 3">
    <name type="scientific">Pseudomonas putida</name>
    <name type="common">Arthrobacter siderocapsulatus</name>
    <dbReference type="NCBI Taxonomy" id="303"/>
    <lineage>
        <taxon>Bacteria</taxon>
        <taxon>Pseudomonadati</taxon>
        <taxon>Pseudomonadota</taxon>
        <taxon>Gammaproteobacteria</taxon>
        <taxon>Pseudomonadales</taxon>
        <taxon>Pseudomonadaceae</taxon>
        <taxon>Pseudomonas</taxon>
    </lineage>
</organism>
<dbReference type="AlphaFoldDB" id="A0A1Q9QYV8"/>
<name>A0A1Q9QYV8_PSEPU</name>
<comment type="caution">
    <text evidence="2">The sequence shown here is derived from an EMBL/GenBank/DDBJ whole genome shotgun (WGS) entry which is preliminary data.</text>
</comment>
<accession>A0A1Q9QYV8</accession>
<protein>
    <submittedName>
        <fullName evidence="2">Uncharacterized protein</fullName>
    </submittedName>
</protein>